<keyword evidence="1" id="KW-0732">Signal</keyword>
<sequence length="114" mass="12946">MKFSTCFTTALFLSGIIASPISTPDSVENGTSTVHQASKFPYLCFDQNKSSFCKDGSYRKCTEYYRDHTDADSIYGGKYCGFWCNEIKNVNDCKSIKKLYDFHPNFACDDAQYC</sequence>
<evidence type="ECO:0000313" key="2">
    <source>
        <dbReference type="EMBL" id="CCH47028.1"/>
    </source>
</evidence>
<reference evidence="2 3" key="1">
    <citation type="journal article" date="2012" name="Eukaryot. Cell">
        <title>Draft genome sequence of Wickerhamomyces ciferrii NRRL Y-1031 F-60-10.</title>
        <authorList>
            <person name="Schneider J."/>
            <person name="Andrea H."/>
            <person name="Blom J."/>
            <person name="Jaenicke S."/>
            <person name="Ruckert C."/>
            <person name="Schorsch C."/>
            <person name="Szczepanowski R."/>
            <person name="Farwick M."/>
            <person name="Goesmann A."/>
            <person name="Puhler A."/>
            <person name="Schaffer S."/>
            <person name="Tauch A."/>
            <person name="Kohler T."/>
            <person name="Brinkrolf K."/>
        </authorList>
    </citation>
    <scope>NUCLEOTIDE SEQUENCE [LARGE SCALE GENOMIC DNA]</scope>
    <source>
        <strain evidence="3">ATCC 14091 / BCRC 22168 / CBS 111 / JCM 3599 / NBRC 0793 / NRRL Y-1031 F-60-10</strain>
    </source>
</reference>
<protein>
    <submittedName>
        <fullName evidence="2">Secreted protein</fullName>
    </submittedName>
</protein>
<name>K0L0Q0_WICCF</name>
<dbReference type="Proteomes" id="UP000009328">
    <property type="component" value="Unassembled WGS sequence"/>
</dbReference>
<gene>
    <name evidence="2" type="ORF">BN7_6637</name>
</gene>
<proteinExistence type="predicted"/>
<dbReference type="AlphaFoldDB" id="K0L0Q0"/>
<dbReference type="HOGENOM" id="CLU_127832_0_0_1"/>
<evidence type="ECO:0000256" key="1">
    <source>
        <dbReference type="SAM" id="SignalP"/>
    </source>
</evidence>
<dbReference type="InParanoid" id="K0L0Q0"/>
<comment type="caution">
    <text evidence="2">The sequence shown here is derived from an EMBL/GenBank/DDBJ whole genome shotgun (WGS) entry which is preliminary data.</text>
</comment>
<evidence type="ECO:0000313" key="3">
    <source>
        <dbReference type="Proteomes" id="UP000009328"/>
    </source>
</evidence>
<organism evidence="2 3">
    <name type="scientific">Wickerhamomyces ciferrii (strain ATCC 14091 / BCRC 22168 / CBS 111 / JCM 3599 / NBRC 0793 / NRRL Y-1031 F-60-10)</name>
    <name type="common">Yeast</name>
    <name type="synonym">Pichia ciferrii</name>
    <dbReference type="NCBI Taxonomy" id="1206466"/>
    <lineage>
        <taxon>Eukaryota</taxon>
        <taxon>Fungi</taxon>
        <taxon>Dikarya</taxon>
        <taxon>Ascomycota</taxon>
        <taxon>Saccharomycotina</taxon>
        <taxon>Saccharomycetes</taxon>
        <taxon>Phaffomycetales</taxon>
        <taxon>Wickerhamomycetaceae</taxon>
        <taxon>Wickerhamomyces</taxon>
    </lineage>
</organism>
<keyword evidence="3" id="KW-1185">Reference proteome</keyword>
<dbReference type="EMBL" id="CAIF01000300">
    <property type="protein sequence ID" value="CCH47028.1"/>
    <property type="molecule type" value="Genomic_DNA"/>
</dbReference>
<feature type="chain" id="PRO_5003835037" evidence="1">
    <location>
        <begin position="19"/>
        <end position="114"/>
    </location>
</feature>
<accession>K0L0Q0</accession>
<feature type="signal peptide" evidence="1">
    <location>
        <begin position="1"/>
        <end position="18"/>
    </location>
</feature>